<gene>
    <name evidence="2" type="primary">LOC107779895</name>
</gene>
<accession>A0AC58SLE2</accession>
<dbReference type="RefSeq" id="XP_075085789.1">
    <property type="nucleotide sequence ID" value="XM_075229688.1"/>
</dbReference>
<proteinExistence type="predicted"/>
<evidence type="ECO:0000313" key="1">
    <source>
        <dbReference type="Proteomes" id="UP000790787"/>
    </source>
</evidence>
<sequence length="76" mass="8098">MELEVAVNVISQLKRLNPGLRIDPNMLLFNARSPGEASSAQQAAMQLINRLSTGSNNQGGANEENGDGDSEDLDLT</sequence>
<reference evidence="2" key="2">
    <citation type="submission" date="2025-08" db="UniProtKB">
        <authorList>
            <consortium name="RefSeq"/>
        </authorList>
    </citation>
    <scope>IDENTIFICATION</scope>
    <source>
        <tissue evidence="2">Leaf</tissue>
    </source>
</reference>
<name>A0AC58SLE2_TOBAC</name>
<protein>
    <submittedName>
        <fullName evidence="2">Uncharacterized protein LOC107779895 isoform X2</fullName>
    </submittedName>
</protein>
<organism evidence="1 2">
    <name type="scientific">Nicotiana tabacum</name>
    <name type="common">Common tobacco</name>
    <dbReference type="NCBI Taxonomy" id="4097"/>
    <lineage>
        <taxon>Eukaryota</taxon>
        <taxon>Viridiplantae</taxon>
        <taxon>Streptophyta</taxon>
        <taxon>Embryophyta</taxon>
        <taxon>Tracheophyta</taxon>
        <taxon>Spermatophyta</taxon>
        <taxon>Magnoliopsida</taxon>
        <taxon>eudicotyledons</taxon>
        <taxon>Gunneridae</taxon>
        <taxon>Pentapetalae</taxon>
        <taxon>asterids</taxon>
        <taxon>lamiids</taxon>
        <taxon>Solanales</taxon>
        <taxon>Solanaceae</taxon>
        <taxon>Nicotianoideae</taxon>
        <taxon>Nicotianeae</taxon>
        <taxon>Nicotiana</taxon>
    </lineage>
</organism>
<keyword evidence="1" id="KW-1185">Reference proteome</keyword>
<reference evidence="1" key="1">
    <citation type="journal article" date="2014" name="Nat. Commun.">
        <title>The tobacco genome sequence and its comparison with those of tomato and potato.</title>
        <authorList>
            <person name="Sierro N."/>
            <person name="Battey J.N."/>
            <person name="Ouadi S."/>
            <person name="Bakaher N."/>
            <person name="Bovet L."/>
            <person name="Willig A."/>
            <person name="Goepfert S."/>
            <person name="Peitsch M.C."/>
            <person name="Ivanov N.V."/>
        </authorList>
    </citation>
    <scope>NUCLEOTIDE SEQUENCE [LARGE SCALE GENOMIC DNA]</scope>
</reference>
<dbReference type="Proteomes" id="UP000790787">
    <property type="component" value="Chromosome 14"/>
</dbReference>
<evidence type="ECO:0000313" key="2">
    <source>
        <dbReference type="RefSeq" id="XP_075085789.1"/>
    </source>
</evidence>